<keyword evidence="4" id="KW-0804">Transcription</keyword>
<keyword evidence="1" id="KW-0547">Nucleotide-binding</keyword>
<dbReference type="EMBL" id="DSUJ01000008">
    <property type="protein sequence ID" value="HFI90348.1"/>
    <property type="molecule type" value="Genomic_DNA"/>
</dbReference>
<feature type="domain" description="Sigma-54 factor interaction" evidence="6">
    <location>
        <begin position="170"/>
        <end position="399"/>
    </location>
</feature>
<dbReference type="FunFam" id="3.40.50.300:FF:000006">
    <property type="entry name" value="DNA-binding transcriptional regulator NtrC"/>
    <property type="match status" value="1"/>
</dbReference>
<feature type="domain" description="Response regulatory" evidence="7">
    <location>
        <begin position="9"/>
        <end position="133"/>
    </location>
</feature>
<dbReference type="Gene3D" id="1.10.8.60">
    <property type="match status" value="1"/>
</dbReference>
<dbReference type="PROSITE" id="PS50045">
    <property type="entry name" value="SIGMA54_INTERACT_4"/>
    <property type="match status" value="1"/>
</dbReference>
<dbReference type="GO" id="GO:0005524">
    <property type="term" value="F:ATP binding"/>
    <property type="evidence" value="ECO:0007669"/>
    <property type="project" value="UniProtKB-KW"/>
</dbReference>
<dbReference type="CDD" id="cd00009">
    <property type="entry name" value="AAA"/>
    <property type="match status" value="1"/>
</dbReference>
<accession>A0A7V3E6L1</accession>
<dbReference type="InterPro" id="IPR001789">
    <property type="entry name" value="Sig_transdc_resp-reg_receiver"/>
</dbReference>
<evidence type="ECO:0000259" key="7">
    <source>
        <dbReference type="PROSITE" id="PS50110"/>
    </source>
</evidence>
<keyword evidence="5" id="KW-0597">Phosphoprotein</keyword>
<dbReference type="SMART" id="SM00382">
    <property type="entry name" value="AAA"/>
    <property type="match status" value="1"/>
</dbReference>
<dbReference type="InterPro" id="IPR025944">
    <property type="entry name" value="Sigma_54_int_dom_CS"/>
</dbReference>
<feature type="modified residue" description="4-aspartylphosphate" evidence="5">
    <location>
        <position position="63"/>
    </location>
</feature>
<dbReference type="SUPFAM" id="SSF52172">
    <property type="entry name" value="CheY-like"/>
    <property type="match status" value="1"/>
</dbReference>
<dbReference type="GO" id="GO:0006355">
    <property type="term" value="P:regulation of DNA-templated transcription"/>
    <property type="evidence" value="ECO:0007669"/>
    <property type="project" value="InterPro"/>
</dbReference>
<organism evidence="8">
    <name type="scientific">Ignavibacterium album</name>
    <dbReference type="NCBI Taxonomy" id="591197"/>
    <lineage>
        <taxon>Bacteria</taxon>
        <taxon>Pseudomonadati</taxon>
        <taxon>Ignavibacteriota</taxon>
        <taxon>Ignavibacteria</taxon>
        <taxon>Ignavibacteriales</taxon>
        <taxon>Ignavibacteriaceae</taxon>
        <taxon>Ignavibacterium</taxon>
    </lineage>
</organism>
<evidence type="ECO:0000256" key="5">
    <source>
        <dbReference type="PROSITE-ProRule" id="PRU00169"/>
    </source>
</evidence>
<evidence type="ECO:0000256" key="4">
    <source>
        <dbReference type="ARBA" id="ARBA00023163"/>
    </source>
</evidence>
<gene>
    <name evidence="8" type="ORF">ENS31_02330</name>
</gene>
<dbReference type="Pfam" id="PF00072">
    <property type="entry name" value="Response_reg"/>
    <property type="match status" value="1"/>
</dbReference>
<dbReference type="Pfam" id="PF25601">
    <property type="entry name" value="AAA_lid_14"/>
    <property type="match status" value="1"/>
</dbReference>
<name>A0A7V3E6L1_9BACT</name>
<sequence length="489" mass="56209">MIFEEKNINLLLIEDEEFDVRRVRNTIAPFSNRIRIVETVSNGKAAVEYLQSNKGNVDVVIMDYQIAGGLMGESLIQKIKEIDSTIQIIVITKMTVNISDYNFANKLIKAGAFWYCTKYPGDIEDYIYQPTDFLMSVFNAYEKSVLERERYRSQLKLRRNVEDILIQKQIVGESQIMKELKEEINKFAKSNVNTLIRGASGTGKELVAYNIHYRSDRKYENFVIINCGSLPSQLVESELFGYEKGAFTGADKKKLGLFEVANHGTIFLDEITELPLSAQVKLLRVIQDGEIEKIGRTEKIKVDVRIIAATNRNIEEEVKEKRFREDLYYRLNVLPIFVPELKKRTSDIPLLIDYFLSNISIDMGREKPEIPEETMKVFLNYDWPGNVRELKNVVQRILFSSDSIVTPALARRALGVGELLSNHIDSNLADLFNPTSILPLKDFEKLIRERYFRFVRMNSNSDTEAAKKLGLAPPNYHRMAKELGLKTSE</sequence>
<dbReference type="Pfam" id="PF00158">
    <property type="entry name" value="Sigma54_activat"/>
    <property type="match status" value="1"/>
</dbReference>
<dbReference type="Gene3D" id="3.40.50.300">
    <property type="entry name" value="P-loop containing nucleotide triphosphate hydrolases"/>
    <property type="match status" value="1"/>
</dbReference>
<evidence type="ECO:0000259" key="6">
    <source>
        <dbReference type="PROSITE" id="PS50045"/>
    </source>
</evidence>
<protein>
    <submittedName>
        <fullName evidence="8">Sigma-54-dependent Fis family transcriptional regulator</fullName>
    </submittedName>
</protein>
<dbReference type="InterPro" id="IPR003593">
    <property type="entry name" value="AAA+_ATPase"/>
</dbReference>
<evidence type="ECO:0000256" key="1">
    <source>
        <dbReference type="ARBA" id="ARBA00022741"/>
    </source>
</evidence>
<keyword evidence="2" id="KW-0067">ATP-binding</keyword>
<comment type="caution">
    <text evidence="8">The sequence shown here is derived from an EMBL/GenBank/DDBJ whole genome shotgun (WGS) entry which is preliminary data.</text>
</comment>
<dbReference type="InterPro" id="IPR058031">
    <property type="entry name" value="AAA_lid_NorR"/>
</dbReference>
<dbReference type="InterPro" id="IPR002078">
    <property type="entry name" value="Sigma_54_int"/>
</dbReference>
<dbReference type="InterPro" id="IPR027417">
    <property type="entry name" value="P-loop_NTPase"/>
</dbReference>
<evidence type="ECO:0000313" key="8">
    <source>
        <dbReference type="EMBL" id="HFI90348.1"/>
    </source>
</evidence>
<dbReference type="GO" id="GO:0000160">
    <property type="term" value="P:phosphorelay signal transduction system"/>
    <property type="evidence" value="ECO:0007669"/>
    <property type="project" value="InterPro"/>
</dbReference>
<dbReference type="SUPFAM" id="SSF52540">
    <property type="entry name" value="P-loop containing nucleoside triphosphate hydrolases"/>
    <property type="match status" value="1"/>
</dbReference>
<dbReference type="PANTHER" id="PTHR32071">
    <property type="entry name" value="TRANSCRIPTIONAL REGULATORY PROTEIN"/>
    <property type="match status" value="1"/>
</dbReference>
<dbReference type="Gene3D" id="3.40.50.2300">
    <property type="match status" value="1"/>
</dbReference>
<dbReference type="SMART" id="SM00448">
    <property type="entry name" value="REC"/>
    <property type="match status" value="1"/>
</dbReference>
<dbReference type="PROSITE" id="PS00688">
    <property type="entry name" value="SIGMA54_INTERACT_3"/>
    <property type="match status" value="1"/>
</dbReference>
<evidence type="ECO:0000256" key="2">
    <source>
        <dbReference type="ARBA" id="ARBA00022840"/>
    </source>
</evidence>
<proteinExistence type="predicted"/>
<evidence type="ECO:0000256" key="3">
    <source>
        <dbReference type="ARBA" id="ARBA00023015"/>
    </source>
</evidence>
<reference evidence="8" key="1">
    <citation type="journal article" date="2020" name="mSystems">
        <title>Genome- and Community-Level Interaction Insights into Carbon Utilization and Element Cycling Functions of Hydrothermarchaeota in Hydrothermal Sediment.</title>
        <authorList>
            <person name="Zhou Z."/>
            <person name="Liu Y."/>
            <person name="Xu W."/>
            <person name="Pan J."/>
            <person name="Luo Z.H."/>
            <person name="Li M."/>
        </authorList>
    </citation>
    <scope>NUCLEOTIDE SEQUENCE [LARGE SCALE GENOMIC DNA]</scope>
    <source>
        <strain evidence="8">SpSt-479</strain>
    </source>
</reference>
<keyword evidence="3" id="KW-0805">Transcription regulation</keyword>
<dbReference type="AlphaFoldDB" id="A0A7V3E6L1"/>
<dbReference type="PROSITE" id="PS50110">
    <property type="entry name" value="RESPONSE_REGULATORY"/>
    <property type="match status" value="1"/>
</dbReference>
<dbReference type="PANTHER" id="PTHR32071:SF57">
    <property type="entry name" value="C4-DICARBOXYLATE TRANSPORT TRANSCRIPTIONAL REGULATORY PROTEIN DCTD"/>
    <property type="match status" value="1"/>
</dbReference>
<dbReference type="InterPro" id="IPR011006">
    <property type="entry name" value="CheY-like_superfamily"/>
</dbReference>